<keyword evidence="3" id="KW-1185">Reference proteome</keyword>
<accession>A0ABS1PSK5</accession>
<feature type="region of interest" description="Disordered" evidence="1">
    <location>
        <begin position="1"/>
        <end position="20"/>
    </location>
</feature>
<comment type="caution">
    <text evidence="2">The sequence shown here is derived from an EMBL/GenBank/DDBJ whole genome shotgun (WGS) entry which is preliminary data.</text>
</comment>
<evidence type="ECO:0000313" key="2">
    <source>
        <dbReference type="EMBL" id="MBL1115416.1"/>
    </source>
</evidence>
<gene>
    <name evidence="2" type="ORF">JK364_23890</name>
</gene>
<organism evidence="2 3">
    <name type="scientific">Streptomyces endocoffeicus</name>
    <dbReference type="NCBI Taxonomy" id="2898945"/>
    <lineage>
        <taxon>Bacteria</taxon>
        <taxon>Bacillati</taxon>
        <taxon>Actinomycetota</taxon>
        <taxon>Actinomycetes</taxon>
        <taxon>Kitasatosporales</taxon>
        <taxon>Streptomycetaceae</taxon>
        <taxon>Streptomyces</taxon>
    </lineage>
</organism>
<dbReference type="RefSeq" id="WP_201853208.1">
    <property type="nucleotide sequence ID" value="NZ_JAERRG010000009.1"/>
</dbReference>
<evidence type="ECO:0000313" key="3">
    <source>
        <dbReference type="Proteomes" id="UP000621510"/>
    </source>
</evidence>
<evidence type="ECO:0000256" key="1">
    <source>
        <dbReference type="SAM" id="MobiDB-lite"/>
    </source>
</evidence>
<dbReference type="EMBL" id="JAERRG010000009">
    <property type="protein sequence ID" value="MBL1115416.1"/>
    <property type="molecule type" value="Genomic_DNA"/>
</dbReference>
<dbReference type="Proteomes" id="UP000621510">
    <property type="component" value="Unassembled WGS sequence"/>
</dbReference>
<name>A0ABS1PSK5_9ACTN</name>
<proteinExistence type="predicted"/>
<reference evidence="2 3" key="1">
    <citation type="submission" date="2021-01" db="EMBL/GenBank/DDBJ databases">
        <title>WGS of actinomycetes isolated from Thailand.</title>
        <authorList>
            <person name="Thawai C."/>
        </authorList>
    </citation>
    <scope>NUCLEOTIDE SEQUENCE [LARGE SCALE GENOMIC DNA]</scope>
    <source>
        <strain evidence="2 3">CA3R110</strain>
    </source>
</reference>
<sequence length="132" mass="14883">MNDPESQDENGASPEYVAREVSGYDTDSRIIVALSKEKAEAMTEEELAAWDAERRRKFEARDQEQQPDAVPGMEGYVTGVHVEGDRRMIAVLKKEASDQVTDEELFGDLKAWADEQDRSGRHLRVVEDPGDE</sequence>
<protein>
    <submittedName>
        <fullName evidence="2">Uncharacterized protein</fullName>
    </submittedName>
</protein>